<comment type="caution">
    <text evidence="1">The sequence shown here is derived from an EMBL/GenBank/DDBJ whole genome shotgun (WGS) entry which is preliminary data.</text>
</comment>
<evidence type="ECO:0000313" key="1">
    <source>
        <dbReference type="EMBL" id="POW13135.1"/>
    </source>
</evidence>
<dbReference type="AlphaFoldDB" id="A0A2S4VUF0"/>
<sequence length="83" mass="10019">MSTNNLNYDLNQFPIEFNVWLLFRQLVDIILLNDFLSYFCLSYCSLNLPNLQQQQSILEDPQDQQQQSNLIIFLVRVRLESYW</sequence>
<reference evidence="2" key="2">
    <citation type="journal article" date="2018" name="BMC Genomics">
        <title>Genomic insights into host adaptation between the wheat stripe rust pathogen (Puccinia striiformis f. sp. tritici) and the barley stripe rust pathogen (Puccinia striiformis f. sp. hordei).</title>
        <authorList>
            <person name="Xia C."/>
            <person name="Wang M."/>
            <person name="Yin C."/>
            <person name="Cornejo O.E."/>
            <person name="Hulbert S.H."/>
            <person name="Chen X."/>
        </authorList>
    </citation>
    <scope>NUCLEOTIDE SEQUENCE [LARGE SCALE GENOMIC DNA]</scope>
    <source>
        <strain evidence="2">93TX-2</strain>
    </source>
</reference>
<dbReference type="EMBL" id="PKSM01000099">
    <property type="protein sequence ID" value="POW13135.1"/>
    <property type="molecule type" value="Genomic_DNA"/>
</dbReference>
<accession>A0A2S4VUF0</accession>
<reference evidence="1 2" key="1">
    <citation type="submission" date="2017-12" db="EMBL/GenBank/DDBJ databases">
        <title>Gene loss provides genomic basis for host adaptation in cereal stripe rust fungi.</title>
        <authorList>
            <person name="Xia C."/>
        </authorList>
    </citation>
    <scope>NUCLEOTIDE SEQUENCE [LARGE SCALE GENOMIC DNA]</scope>
    <source>
        <strain evidence="1 2">93TX-2</strain>
    </source>
</reference>
<proteinExistence type="predicted"/>
<protein>
    <submittedName>
        <fullName evidence="1">Uncharacterized protein</fullName>
    </submittedName>
</protein>
<evidence type="ECO:0000313" key="2">
    <source>
        <dbReference type="Proteomes" id="UP000238274"/>
    </source>
</evidence>
<dbReference type="OrthoDB" id="4583at2759"/>
<gene>
    <name evidence="1" type="ORF">PSHT_07880</name>
</gene>
<dbReference type="VEuPathDB" id="FungiDB:PSHT_07880"/>
<organism evidence="1 2">
    <name type="scientific">Puccinia striiformis</name>
    <dbReference type="NCBI Taxonomy" id="27350"/>
    <lineage>
        <taxon>Eukaryota</taxon>
        <taxon>Fungi</taxon>
        <taxon>Dikarya</taxon>
        <taxon>Basidiomycota</taxon>
        <taxon>Pucciniomycotina</taxon>
        <taxon>Pucciniomycetes</taxon>
        <taxon>Pucciniales</taxon>
        <taxon>Pucciniaceae</taxon>
        <taxon>Puccinia</taxon>
    </lineage>
</organism>
<dbReference type="GO" id="GO:0004608">
    <property type="term" value="F:phosphatidylethanolamine N-methyltransferase activity"/>
    <property type="evidence" value="ECO:0007669"/>
    <property type="project" value="TreeGrafter"/>
</dbReference>
<name>A0A2S4VUF0_9BASI</name>
<dbReference type="PANTHER" id="PTHR32138:SF0">
    <property type="entry name" value="PHOSPHATIDYLETHANOLAMINE N-METHYLTRANSFERASE"/>
    <property type="match status" value="1"/>
</dbReference>
<dbReference type="GO" id="GO:0006656">
    <property type="term" value="P:phosphatidylcholine biosynthetic process"/>
    <property type="evidence" value="ECO:0007669"/>
    <property type="project" value="TreeGrafter"/>
</dbReference>
<dbReference type="PANTHER" id="PTHR32138">
    <property type="entry name" value="PHOSPHATIDYLETHANOLAMINE N-METHYLTRANSFERASE"/>
    <property type="match status" value="1"/>
</dbReference>
<keyword evidence="2" id="KW-1185">Reference proteome</keyword>
<reference evidence="2" key="3">
    <citation type="journal article" date="2018" name="Mol. Plant Microbe Interact.">
        <title>Genome sequence resources for the wheat stripe rust pathogen (Puccinia striiformis f. sp. tritici) and the barley stripe rust pathogen (Puccinia striiformis f. sp. hordei).</title>
        <authorList>
            <person name="Xia C."/>
            <person name="Wang M."/>
            <person name="Yin C."/>
            <person name="Cornejo O.E."/>
            <person name="Hulbert S.H."/>
            <person name="Chen X."/>
        </authorList>
    </citation>
    <scope>NUCLEOTIDE SEQUENCE [LARGE SCALE GENOMIC DNA]</scope>
    <source>
        <strain evidence="2">93TX-2</strain>
    </source>
</reference>
<dbReference type="Proteomes" id="UP000238274">
    <property type="component" value="Unassembled WGS sequence"/>
</dbReference>